<sequence length="639" mass="68972">MTAVLEETPLARLRVLHNEGRIAAEYRAVPALLAEMTDPVDLTRAGQVLSRTDVCDVLAAGGATDADTVTVAITGHATLGTLVAPLTAQFARHGLLLRPHVGDFDAYIRDLQDPGSEVYTSGADLVLCVLDAQIVFDELAPGWTAQDVAAVTTAKLALLERLVTGYTERAGGRLVLNTVPLQRVHTAQLVDLRSRAALGIAWRQFNVGLLALAERHARVSVVDLDPVLAEGVPVHEPRMAVYAKAHLGDELLFGYAREVAHLARTVRGRGKKVLVLDLDNTVWGGVLGDDGQDGIEVATTFRGEAFGRFQRTVKQLAAQGVVLAISSKNDHEPVLAALREHPDMVLRDSDFARINANWNAKDVNIRDIAGVLNLGLDSMVFVDDSAFERGLVAQALPEVTVVAVDEEPALHVERLLADGWFDTLELTEEDRARGSLYRAEGARQELLDGSGSLADYLDQLGVQVTVSRAGAAEVARVAQLTLRTNQFNLTTERLDQADVQRRVDDPAHLVLAIRSGDRFGDNGVVGAVFAHRGAGKLHIDNVLLSCRVFARGIEQAALAEVLRFARDTGVTSVHATYRPTKKNTKVRDFYPSLGFETAGDDAGTLTFRRDLTDLPGVPGHLTLRSDLGTEAATTERTPA</sequence>
<dbReference type="InterPro" id="IPR023214">
    <property type="entry name" value="HAD_sf"/>
</dbReference>
<dbReference type="RefSeq" id="WP_211273836.1">
    <property type="nucleotide sequence ID" value="NZ_CP073767.1"/>
</dbReference>
<dbReference type="AlphaFoldDB" id="A0A9Q9IS92"/>
<dbReference type="GO" id="GO:0016747">
    <property type="term" value="F:acyltransferase activity, transferring groups other than amino-acyl groups"/>
    <property type="evidence" value="ECO:0007669"/>
    <property type="project" value="InterPro"/>
</dbReference>
<name>A0A9Q9IS92_9ACTN</name>
<feature type="domain" description="N-acetyltransferase" evidence="1">
    <location>
        <begin position="464"/>
        <end position="624"/>
    </location>
</feature>
<reference evidence="2" key="1">
    <citation type="submission" date="2021-04" db="EMBL/GenBank/DDBJ databases">
        <title>Dactylosporangium aurantiacum NRRL B-8018 full assembly.</title>
        <authorList>
            <person name="Hartkoorn R.C."/>
            <person name="Beaudoing E."/>
            <person name="Hot D."/>
        </authorList>
    </citation>
    <scope>NUCLEOTIDE SEQUENCE</scope>
    <source>
        <strain evidence="2">NRRL B-8018</strain>
    </source>
</reference>
<dbReference type="InterPro" id="IPR000182">
    <property type="entry name" value="GNAT_dom"/>
</dbReference>
<dbReference type="Gene3D" id="3.40.50.1000">
    <property type="entry name" value="HAD superfamily/HAD-like"/>
    <property type="match status" value="1"/>
</dbReference>
<dbReference type="KEGG" id="daur:Daura_21055"/>
<evidence type="ECO:0000259" key="1">
    <source>
        <dbReference type="PROSITE" id="PS51186"/>
    </source>
</evidence>
<keyword evidence="3" id="KW-1185">Reference proteome</keyword>
<dbReference type="PROSITE" id="PS51186">
    <property type="entry name" value="GNAT"/>
    <property type="match status" value="1"/>
</dbReference>
<evidence type="ECO:0000313" key="3">
    <source>
        <dbReference type="Proteomes" id="UP001058003"/>
    </source>
</evidence>
<dbReference type="EMBL" id="CP073767">
    <property type="protein sequence ID" value="UWZ58444.1"/>
    <property type="molecule type" value="Genomic_DNA"/>
</dbReference>
<dbReference type="InterPro" id="IPR010033">
    <property type="entry name" value="HAD_SF_ppase_IIIC"/>
</dbReference>
<dbReference type="InterPro" id="IPR016181">
    <property type="entry name" value="Acyl_CoA_acyltransferase"/>
</dbReference>
<dbReference type="InterPro" id="IPR010037">
    <property type="entry name" value="FkbH_domain"/>
</dbReference>
<keyword evidence="2" id="KW-0378">Hydrolase</keyword>
<dbReference type="InterPro" id="IPR036412">
    <property type="entry name" value="HAD-like_sf"/>
</dbReference>
<dbReference type="Proteomes" id="UP001058003">
    <property type="component" value="Chromosome"/>
</dbReference>
<accession>A0A9Q9IS92</accession>
<protein>
    <submittedName>
        <fullName evidence="2">HAD family hydrolase</fullName>
    </submittedName>
</protein>
<dbReference type="Gene3D" id="3.40.50.1110">
    <property type="entry name" value="SGNH hydrolase"/>
    <property type="match status" value="1"/>
</dbReference>
<dbReference type="GO" id="GO:0016787">
    <property type="term" value="F:hydrolase activity"/>
    <property type="evidence" value="ECO:0007669"/>
    <property type="project" value="UniProtKB-KW"/>
</dbReference>
<dbReference type="Gene3D" id="3.40.630.30">
    <property type="match status" value="1"/>
</dbReference>
<evidence type="ECO:0000313" key="2">
    <source>
        <dbReference type="EMBL" id="UWZ58444.1"/>
    </source>
</evidence>
<gene>
    <name evidence="2" type="ORF">Daura_21055</name>
</gene>
<dbReference type="SUPFAM" id="SSF56784">
    <property type="entry name" value="HAD-like"/>
    <property type="match status" value="1"/>
</dbReference>
<dbReference type="NCBIfam" id="TIGR01686">
    <property type="entry name" value="FkbH"/>
    <property type="match status" value="1"/>
</dbReference>
<dbReference type="SUPFAM" id="SSF55729">
    <property type="entry name" value="Acyl-CoA N-acyltransferases (Nat)"/>
    <property type="match status" value="1"/>
</dbReference>
<organism evidence="2 3">
    <name type="scientific">Dactylosporangium aurantiacum</name>
    <dbReference type="NCBI Taxonomy" id="35754"/>
    <lineage>
        <taxon>Bacteria</taxon>
        <taxon>Bacillati</taxon>
        <taxon>Actinomycetota</taxon>
        <taxon>Actinomycetes</taxon>
        <taxon>Micromonosporales</taxon>
        <taxon>Micromonosporaceae</taxon>
        <taxon>Dactylosporangium</taxon>
    </lineage>
</organism>
<dbReference type="NCBIfam" id="TIGR01681">
    <property type="entry name" value="HAD-SF-IIIC"/>
    <property type="match status" value="1"/>
</dbReference>
<dbReference type="InterPro" id="IPR036514">
    <property type="entry name" value="SGNH_hydro_sf"/>
</dbReference>
<proteinExistence type="predicted"/>